<accession>A0A0R1H5T1</accession>
<keyword evidence="2" id="KW-1185">Reference proteome</keyword>
<dbReference type="EMBL" id="AZCV01000002">
    <property type="protein sequence ID" value="KRK38119.1"/>
    <property type="molecule type" value="Genomic_DNA"/>
</dbReference>
<dbReference type="RefSeq" id="WP_056945919.1">
    <property type="nucleotide sequence ID" value="NZ_AZCV01000002.1"/>
</dbReference>
<dbReference type="PATRIC" id="fig|1423722.3.peg.909"/>
<proteinExistence type="predicted"/>
<dbReference type="AlphaFoldDB" id="A0A0R1H5T1"/>
<organism evidence="1 2">
    <name type="scientific">Amylolactobacillus amylotrophicus DSM 20534</name>
    <dbReference type="NCBI Taxonomy" id="1423722"/>
    <lineage>
        <taxon>Bacteria</taxon>
        <taxon>Bacillati</taxon>
        <taxon>Bacillota</taxon>
        <taxon>Bacilli</taxon>
        <taxon>Lactobacillales</taxon>
        <taxon>Lactobacillaceae</taxon>
        <taxon>Amylolactobacillus</taxon>
    </lineage>
</organism>
<reference evidence="1 2" key="1">
    <citation type="journal article" date="2015" name="Genome Announc.">
        <title>Expanding the biotechnology potential of lactobacilli through comparative genomics of 213 strains and associated genera.</title>
        <authorList>
            <person name="Sun Z."/>
            <person name="Harris H.M."/>
            <person name="McCann A."/>
            <person name="Guo C."/>
            <person name="Argimon S."/>
            <person name="Zhang W."/>
            <person name="Yang X."/>
            <person name="Jeffery I.B."/>
            <person name="Cooney J.C."/>
            <person name="Kagawa T.F."/>
            <person name="Liu W."/>
            <person name="Song Y."/>
            <person name="Salvetti E."/>
            <person name="Wrobel A."/>
            <person name="Rasinkangas P."/>
            <person name="Parkhill J."/>
            <person name="Rea M.C."/>
            <person name="O'Sullivan O."/>
            <person name="Ritari J."/>
            <person name="Douillard F.P."/>
            <person name="Paul Ross R."/>
            <person name="Yang R."/>
            <person name="Briner A.E."/>
            <person name="Felis G.E."/>
            <person name="de Vos W.M."/>
            <person name="Barrangou R."/>
            <person name="Klaenhammer T.R."/>
            <person name="Caufield P.W."/>
            <person name="Cui Y."/>
            <person name="Zhang H."/>
            <person name="O'Toole P.W."/>
        </authorList>
    </citation>
    <scope>NUCLEOTIDE SEQUENCE [LARGE SCALE GENOMIC DNA]</scope>
    <source>
        <strain evidence="1 2">DSM 20534</strain>
    </source>
</reference>
<evidence type="ECO:0000313" key="2">
    <source>
        <dbReference type="Proteomes" id="UP000050909"/>
    </source>
</evidence>
<gene>
    <name evidence="1" type="ORF">FC62_GL000893</name>
</gene>
<sequence length="194" mass="21064">MFQTGTNTSGTTVQALPGEQIHEEHTFKLTALGNKKLPITGQTVTLYLPPQTTFVPRSLKINGQTYTTNITTTGNKITLPNGLVKLNDEVKLEFDYKMNTTFNSTVQTHVGSFDGSVTSGATTKPIIASSNTNTITYPAEELTLLEAPKSVNFGSQELPFRRTTYNAQAAVGGRNIAPSPASSPVKPYEGYRRF</sequence>
<comment type="caution">
    <text evidence="1">The sequence shown here is derived from an EMBL/GenBank/DDBJ whole genome shotgun (WGS) entry which is preliminary data.</text>
</comment>
<dbReference type="Proteomes" id="UP000050909">
    <property type="component" value="Unassembled WGS sequence"/>
</dbReference>
<protein>
    <submittedName>
        <fullName evidence="1">Uncharacterized protein</fullName>
    </submittedName>
</protein>
<evidence type="ECO:0000313" key="1">
    <source>
        <dbReference type="EMBL" id="KRK38119.1"/>
    </source>
</evidence>
<name>A0A0R1H5T1_9LACO</name>